<accession>A0A9D4MDJ7</accession>
<protein>
    <submittedName>
        <fullName evidence="2">Uncharacterized protein</fullName>
    </submittedName>
</protein>
<organism evidence="2 3">
    <name type="scientific">Dreissena polymorpha</name>
    <name type="common">Zebra mussel</name>
    <name type="synonym">Mytilus polymorpha</name>
    <dbReference type="NCBI Taxonomy" id="45954"/>
    <lineage>
        <taxon>Eukaryota</taxon>
        <taxon>Metazoa</taxon>
        <taxon>Spiralia</taxon>
        <taxon>Lophotrochozoa</taxon>
        <taxon>Mollusca</taxon>
        <taxon>Bivalvia</taxon>
        <taxon>Autobranchia</taxon>
        <taxon>Heteroconchia</taxon>
        <taxon>Euheterodonta</taxon>
        <taxon>Imparidentia</taxon>
        <taxon>Neoheterodontei</taxon>
        <taxon>Myida</taxon>
        <taxon>Dreissenoidea</taxon>
        <taxon>Dreissenidae</taxon>
        <taxon>Dreissena</taxon>
    </lineage>
</organism>
<sequence length="85" mass="9583">MPLLQDIFSTEHIQMMEELVNGSEWTTVLDLFMKNVPNLMNLIEAPEMVSNIVNEIASQYFATFKAVMEGLSQNSTEMDPDAVAK</sequence>
<gene>
    <name evidence="1" type="ORF">DPMN_036634</name>
    <name evidence="2" type="ORF">DPMN_036744</name>
</gene>
<reference evidence="2" key="2">
    <citation type="submission" date="2020-11" db="EMBL/GenBank/DDBJ databases">
        <authorList>
            <person name="McCartney M.A."/>
            <person name="Auch B."/>
            <person name="Kono T."/>
            <person name="Mallez S."/>
            <person name="Becker A."/>
            <person name="Gohl D.M."/>
            <person name="Silverstein K.A.T."/>
            <person name="Koren S."/>
            <person name="Bechman K.B."/>
            <person name="Herman A."/>
            <person name="Abrahante J.E."/>
            <person name="Garbe J."/>
        </authorList>
    </citation>
    <scope>NUCLEOTIDE SEQUENCE</scope>
    <source>
        <strain evidence="2">Duluth1</strain>
        <tissue evidence="2">Whole animal</tissue>
    </source>
</reference>
<dbReference type="AlphaFoldDB" id="A0A9D4MDJ7"/>
<dbReference type="EMBL" id="JAIWYP010000002">
    <property type="protein sequence ID" value="KAH3873399.1"/>
    <property type="molecule type" value="Genomic_DNA"/>
</dbReference>
<evidence type="ECO:0000313" key="3">
    <source>
        <dbReference type="Proteomes" id="UP000828390"/>
    </source>
</evidence>
<comment type="caution">
    <text evidence="2">The sequence shown here is derived from an EMBL/GenBank/DDBJ whole genome shotgun (WGS) entry which is preliminary data.</text>
</comment>
<reference evidence="2" key="1">
    <citation type="journal article" date="2019" name="bioRxiv">
        <title>The Genome of the Zebra Mussel, Dreissena polymorpha: A Resource for Invasive Species Research.</title>
        <authorList>
            <person name="McCartney M.A."/>
            <person name="Auch B."/>
            <person name="Kono T."/>
            <person name="Mallez S."/>
            <person name="Zhang Y."/>
            <person name="Obille A."/>
            <person name="Becker A."/>
            <person name="Abrahante J.E."/>
            <person name="Garbe J."/>
            <person name="Badalamenti J.P."/>
            <person name="Herman A."/>
            <person name="Mangelson H."/>
            <person name="Liachko I."/>
            <person name="Sullivan S."/>
            <person name="Sone E.D."/>
            <person name="Koren S."/>
            <person name="Silverstein K.A.T."/>
            <person name="Beckman K.B."/>
            <person name="Gohl D.M."/>
        </authorList>
    </citation>
    <scope>NUCLEOTIDE SEQUENCE</scope>
    <source>
        <strain evidence="2">Duluth1</strain>
        <tissue evidence="2">Whole animal</tissue>
    </source>
</reference>
<evidence type="ECO:0000313" key="1">
    <source>
        <dbReference type="EMBL" id="KAH3873399.1"/>
    </source>
</evidence>
<name>A0A9D4MDJ7_DREPO</name>
<dbReference type="EMBL" id="JAIWYP010000002">
    <property type="protein sequence ID" value="KAH3873507.1"/>
    <property type="molecule type" value="Genomic_DNA"/>
</dbReference>
<proteinExistence type="predicted"/>
<keyword evidence="3" id="KW-1185">Reference proteome</keyword>
<evidence type="ECO:0000313" key="2">
    <source>
        <dbReference type="EMBL" id="KAH3873507.1"/>
    </source>
</evidence>
<dbReference type="Proteomes" id="UP000828390">
    <property type="component" value="Unassembled WGS sequence"/>
</dbReference>